<gene>
    <name evidence="2" type="ORF">NUZ5A_20195</name>
</gene>
<keyword evidence="1" id="KW-0175">Coiled coil</keyword>
<dbReference type="EMBL" id="CAJNAQ010000002">
    <property type="protein sequence ID" value="CAE6486795.1"/>
    <property type="molecule type" value="Genomic_DNA"/>
</dbReference>
<protein>
    <submittedName>
        <fullName evidence="2">Uncharacterized protein</fullName>
    </submittedName>
</protein>
<feature type="coiled-coil region" evidence="1">
    <location>
        <begin position="4"/>
        <end position="31"/>
    </location>
</feature>
<reference evidence="2" key="1">
    <citation type="submission" date="2021-02" db="EMBL/GenBank/DDBJ databases">
        <authorList>
            <person name="Han P."/>
        </authorList>
    </citation>
    <scope>NUCLEOTIDE SEQUENCE</scope>
    <source>
        <strain evidence="2">Candidatus Nitrosotenuis uzonensis 5A</strain>
    </source>
</reference>
<comment type="caution">
    <text evidence="2">The sequence shown here is derived from an EMBL/GenBank/DDBJ whole genome shotgun (WGS) entry which is preliminary data.</text>
</comment>
<proteinExistence type="predicted"/>
<evidence type="ECO:0000313" key="2">
    <source>
        <dbReference type="EMBL" id="CAE6486795.1"/>
    </source>
</evidence>
<dbReference type="RefSeq" id="WP_205097859.1">
    <property type="nucleotide sequence ID" value="NZ_CAJNAQ010000002.1"/>
</dbReference>
<name>A0A812F0Y2_9ARCH</name>
<sequence>MGDIEKLKQLLNDHEKRISALEAALKGSSGKPRTATSGKKTITDLLIELKDAKFFNQPRPVNEIVKKLATTSYHYSGDSLTYPLQQAVRKGILGRIKQNGKWAWVTR</sequence>
<accession>A0A812F0Y2</accession>
<dbReference type="Proteomes" id="UP000655759">
    <property type="component" value="Unassembled WGS sequence"/>
</dbReference>
<organism evidence="2 3">
    <name type="scientific">Candidatus Nitrosotenuis uzonensis</name>
    <dbReference type="NCBI Taxonomy" id="1407055"/>
    <lineage>
        <taxon>Archaea</taxon>
        <taxon>Nitrososphaerota</taxon>
        <taxon>Candidatus Nitrosotenuis</taxon>
    </lineage>
</organism>
<evidence type="ECO:0000256" key="1">
    <source>
        <dbReference type="SAM" id="Coils"/>
    </source>
</evidence>
<evidence type="ECO:0000313" key="3">
    <source>
        <dbReference type="Proteomes" id="UP000655759"/>
    </source>
</evidence>
<dbReference type="AlphaFoldDB" id="A0A812F0Y2"/>